<keyword evidence="2" id="KW-1133">Transmembrane helix</keyword>
<accession>A0A0R1XBU2</accession>
<dbReference type="PANTHER" id="PTHR40078:SF1">
    <property type="entry name" value="INTEGRAL MEMBRANE PROTEIN"/>
    <property type="match status" value="1"/>
</dbReference>
<dbReference type="EMBL" id="AZGM01000128">
    <property type="protein sequence ID" value="KRM25337.1"/>
    <property type="molecule type" value="Genomic_DNA"/>
</dbReference>
<dbReference type="RefSeq" id="WP_056962157.1">
    <property type="nucleotide sequence ID" value="NZ_AZGM01000128.1"/>
</dbReference>
<gene>
    <name evidence="3" type="ORF">FD32_GL000861</name>
</gene>
<keyword evidence="2" id="KW-0472">Membrane</keyword>
<dbReference type="OrthoDB" id="9814474at2"/>
<keyword evidence="2" id="KW-0812">Transmembrane</keyword>
<keyword evidence="4" id="KW-1185">Reference proteome</keyword>
<organism evidence="3 4">
    <name type="scientific">Limosilactobacillus panis DSM 6035</name>
    <dbReference type="NCBI Taxonomy" id="1423782"/>
    <lineage>
        <taxon>Bacteria</taxon>
        <taxon>Bacillati</taxon>
        <taxon>Bacillota</taxon>
        <taxon>Bacilli</taxon>
        <taxon>Lactobacillales</taxon>
        <taxon>Lactobacillaceae</taxon>
        <taxon>Limosilactobacillus</taxon>
    </lineage>
</organism>
<feature type="coiled-coil region" evidence="1">
    <location>
        <begin position="267"/>
        <end position="301"/>
    </location>
</feature>
<feature type="transmembrane region" description="Helical" evidence="2">
    <location>
        <begin position="177"/>
        <end position="201"/>
    </location>
</feature>
<feature type="transmembrane region" description="Helical" evidence="2">
    <location>
        <begin position="21"/>
        <end position="41"/>
    </location>
</feature>
<dbReference type="Pfam" id="PF19700">
    <property type="entry name" value="DUF6198"/>
    <property type="match status" value="1"/>
</dbReference>
<dbReference type="Proteomes" id="UP000051412">
    <property type="component" value="Unassembled WGS sequence"/>
</dbReference>
<reference evidence="3 4" key="1">
    <citation type="journal article" date="2015" name="Genome Announc.">
        <title>Expanding the biotechnology potential of lactobacilli through comparative genomics of 213 strains and associated genera.</title>
        <authorList>
            <person name="Sun Z."/>
            <person name="Harris H.M."/>
            <person name="McCann A."/>
            <person name="Guo C."/>
            <person name="Argimon S."/>
            <person name="Zhang W."/>
            <person name="Yang X."/>
            <person name="Jeffery I.B."/>
            <person name="Cooney J.C."/>
            <person name="Kagawa T.F."/>
            <person name="Liu W."/>
            <person name="Song Y."/>
            <person name="Salvetti E."/>
            <person name="Wrobel A."/>
            <person name="Rasinkangas P."/>
            <person name="Parkhill J."/>
            <person name="Rea M.C."/>
            <person name="O'Sullivan O."/>
            <person name="Ritari J."/>
            <person name="Douillard F.P."/>
            <person name="Paul Ross R."/>
            <person name="Yang R."/>
            <person name="Briner A.E."/>
            <person name="Felis G.E."/>
            <person name="de Vos W.M."/>
            <person name="Barrangou R."/>
            <person name="Klaenhammer T.R."/>
            <person name="Caufield P.W."/>
            <person name="Cui Y."/>
            <person name="Zhang H."/>
            <person name="O'Toole P.W."/>
        </authorList>
    </citation>
    <scope>NUCLEOTIDE SEQUENCE [LARGE SCALE GENOMIC DNA]</scope>
    <source>
        <strain evidence="3 4">DSM 6035</strain>
    </source>
</reference>
<evidence type="ECO:0000313" key="3">
    <source>
        <dbReference type="EMBL" id="KRM25337.1"/>
    </source>
</evidence>
<dbReference type="AlphaFoldDB" id="A0A0R1XBU2"/>
<proteinExistence type="predicted"/>
<evidence type="ECO:0000256" key="1">
    <source>
        <dbReference type="SAM" id="Coils"/>
    </source>
</evidence>
<sequence>MNNQDNSLISDPKGKIFDVSLRILMALIGIFLLSIGTSFLLGGHVGTPPFTATNVGASNMLHIGLGNFQLAFNLIILVVVLFLDHSMIGIGTILNMVLVGYIIQYGNVWYQNTFATNHHMGLLLIIGDLVIGMLLFTFGASLYMCADLGVAPYDAIAPIASSRLHIKYKTARVIQDIAFMICALLVHGSVGVATFVIAFFAGPLINYWTIHVSRPVLHNIHLIAENKTKIRRLGSSLKQAGIISYKTVISWYRETLQTQLSASRYSNHELDEQLDIAKNNLLRAQKIYKSMQDEYDVLTQEKKRRLDATNEKQ</sequence>
<keyword evidence="1" id="KW-0175">Coiled coil</keyword>
<feature type="transmembrane region" description="Helical" evidence="2">
    <location>
        <begin position="90"/>
        <end position="110"/>
    </location>
</feature>
<evidence type="ECO:0000256" key="2">
    <source>
        <dbReference type="SAM" id="Phobius"/>
    </source>
</evidence>
<dbReference type="PATRIC" id="fig|1423782.4.peg.891"/>
<feature type="transmembrane region" description="Helical" evidence="2">
    <location>
        <begin position="122"/>
        <end position="143"/>
    </location>
</feature>
<comment type="caution">
    <text evidence="3">The sequence shown here is derived from an EMBL/GenBank/DDBJ whole genome shotgun (WGS) entry which is preliminary data.</text>
</comment>
<evidence type="ECO:0000313" key="4">
    <source>
        <dbReference type="Proteomes" id="UP000051412"/>
    </source>
</evidence>
<evidence type="ECO:0008006" key="5">
    <source>
        <dbReference type="Google" id="ProtNLM"/>
    </source>
</evidence>
<protein>
    <recommendedName>
        <fullName evidence="5">Integral membrane protein</fullName>
    </recommendedName>
</protein>
<feature type="transmembrane region" description="Helical" evidence="2">
    <location>
        <begin position="61"/>
        <end position="83"/>
    </location>
</feature>
<dbReference type="PANTHER" id="PTHR40078">
    <property type="entry name" value="INTEGRAL MEMBRANE PROTEIN-RELATED"/>
    <property type="match status" value="1"/>
</dbReference>
<dbReference type="InterPro" id="IPR038750">
    <property type="entry name" value="YczE/YyaS-like"/>
</dbReference>
<dbReference type="STRING" id="1423782.FD32_GL000861"/>
<name>A0A0R1XBU2_9LACO</name>